<dbReference type="Proteomes" id="UP000053718">
    <property type="component" value="Unassembled WGS sequence"/>
</dbReference>
<keyword evidence="3" id="KW-1003">Cell membrane</keyword>
<feature type="domain" description="Type II secretion system protein GspF" evidence="8">
    <location>
        <begin position="271"/>
        <end position="389"/>
    </location>
</feature>
<evidence type="ECO:0000259" key="8">
    <source>
        <dbReference type="Pfam" id="PF00482"/>
    </source>
</evidence>
<comment type="subcellular location">
    <subcellularLocation>
        <location evidence="1">Cell membrane</location>
        <topology evidence="1">Multi-pass membrane protein</topology>
    </subcellularLocation>
</comment>
<dbReference type="OrthoDB" id="9805682at2"/>
<protein>
    <recommendedName>
        <fullName evidence="8">Type II secretion system protein GspF domain-containing protein</fullName>
    </recommendedName>
</protein>
<dbReference type="PANTHER" id="PTHR30012">
    <property type="entry name" value="GENERAL SECRETION PATHWAY PROTEIN"/>
    <property type="match status" value="1"/>
</dbReference>
<dbReference type="InterPro" id="IPR003004">
    <property type="entry name" value="GspF/PilC"/>
</dbReference>
<feature type="transmembrane region" description="Helical" evidence="7">
    <location>
        <begin position="217"/>
        <end position="236"/>
    </location>
</feature>
<dbReference type="Gene3D" id="1.20.81.30">
    <property type="entry name" value="Type II secretion system (T2SS), domain F"/>
    <property type="match status" value="2"/>
</dbReference>
<dbReference type="GO" id="GO:0005886">
    <property type="term" value="C:plasma membrane"/>
    <property type="evidence" value="ECO:0007669"/>
    <property type="project" value="UniProtKB-SubCell"/>
</dbReference>
<keyword evidence="10" id="KW-1185">Reference proteome</keyword>
<dbReference type="PANTHER" id="PTHR30012:SF0">
    <property type="entry name" value="TYPE II SECRETION SYSTEM PROTEIN F-RELATED"/>
    <property type="match status" value="1"/>
</dbReference>
<feature type="domain" description="Type II secretion system protein GspF" evidence="8">
    <location>
        <begin position="67"/>
        <end position="189"/>
    </location>
</feature>
<dbReference type="EMBL" id="JPIN01000005">
    <property type="protein sequence ID" value="KFZ29171.1"/>
    <property type="molecule type" value="Genomic_DNA"/>
</dbReference>
<accession>A0A094J9A6</accession>
<organism evidence="9 10">
    <name type="scientific">Pseudidiomarina atlantica</name>
    <dbReference type="NCBI Taxonomy" id="1517416"/>
    <lineage>
        <taxon>Bacteria</taxon>
        <taxon>Pseudomonadati</taxon>
        <taxon>Pseudomonadota</taxon>
        <taxon>Gammaproteobacteria</taxon>
        <taxon>Alteromonadales</taxon>
        <taxon>Idiomarinaceae</taxon>
        <taxon>Pseudidiomarina</taxon>
    </lineage>
</organism>
<dbReference type="InterPro" id="IPR042094">
    <property type="entry name" value="T2SS_GspF_sf"/>
</dbReference>
<evidence type="ECO:0000313" key="9">
    <source>
        <dbReference type="EMBL" id="KFZ29171.1"/>
    </source>
</evidence>
<keyword evidence="5 7" id="KW-1133">Transmembrane helix</keyword>
<evidence type="ECO:0000256" key="2">
    <source>
        <dbReference type="ARBA" id="ARBA00005745"/>
    </source>
</evidence>
<evidence type="ECO:0000256" key="7">
    <source>
        <dbReference type="SAM" id="Phobius"/>
    </source>
</evidence>
<keyword evidence="6 7" id="KW-0472">Membrane</keyword>
<dbReference type="Pfam" id="PF00482">
    <property type="entry name" value="T2SSF"/>
    <property type="match status" value="2"/>
</dbReference>
<dbReference type="RefSeq" id="WP_034731660.1">
    <property type="nucleotide sequence ID" value="NZ_JPIN01000005.1"/>
</dbReference>
<name>A0A094J9A6_9GAMM</name>
<evidence type="ECO:0000256" key="1">
    <source>
        <dbReference type="ARBA" id="ARBA00004651"/>
    </source>
</evidence>
<evidence type="ECO:0000256" key="4">
    <source>
        <dbReference type="ARBA" id="ARBA00022692"/>
    </source>
</evidence>
<evidence type="ECO:0000256" key="5">
    <source>
        <dbReference type="ARBA" id="ARBA00022989"/>
    </source>
</evidence>
<evidence type="ECO:0000256" key="6">
    <source>
        <dbReference type="ARBA" id="ARBA00023136"/>
    </source>
</evidence>
<comment type="caution">
    <text evidence="9">The sequence shown here is derived from an EMBL/GenBank/DDBJ whole genome shotgun (WGS) entry which is preliminary data.</text>
</comment>
<reference evidence="9 10" key="1">
    <citation type="submission" date="2014-06" db="EMBL/GenBank/DDBJ databases">
        <title>Draft genome sequence of Idiomarina sp. MCCC 1A10513.</title>
        <authorList>
            <person name="Du J."/>
            <person name="Lai Q."/>
            <person name="Shao Z."/>
        </authorList>
    </citation>
    <scope>NUCLEOTIDE SEQUENCE [LARGE SCALE GENOMIC DNA]</scope>
    <source>
        <strain evidence="9 10">MCCC 1A10513</strain>
    </source>
</reference>
<dbReference type="InterPro" id="IPR018076">
    <property type="entry name" value="T2SS_GspF_dom"/>
</dbReference>
<keyword evidence="4 7" id="KW-0812">Transmembrane</keyword>
<gene>
    <name evidence="9" type="ORF">IDAT_05715</name>
</gene>
<dbReference type="AlphaFoldDB" id="A0A094J9A6"/>
<dbReference type="eggNOG" id="COG1459">
    <property type="taxonomic scope" value="Bacteria"/>
</dbReference>
<dbReference type="PRINTS" id="PR00812">
    <property type="entry name" value="BCTERIALGSPF"/>
</dbReference>
<sequence length="399" mass="44574">MALFTYVAYNTSGVEQKGRIDALDLETARARLEQQQLLVADLKEASTGLNANVFGERGLNFHDVEFFTAELSLLLSSGLRVDKGLEILLYNVEKPALRDLLQTVLQELKQGHKLSDSLAKFSVFSSLYLGLVQIAEETGELAATFERLAAEMRYQMELRDKIKQALVYPAVILTVCIAAIVFIFNFVVPNLTTLFRDAENLPGYTVALLAVSDFFLAYQWLLLIGLIGGGFCLWYYREQPWVQRLGSWCRERLPIVKGANLLVERIRFNAALYVMMSAGVAIDRSLKLAMKTLRTESLQAEVARATERVNRGDSLSACLSESRLYPPYFAALLSIGEESGELARVFGEIADRSRRTFYSWVTRFTSLLEPALILFMGAVVGSIVVIMMLSISAVTDMPL</sequence>
<feature type="transmembrane region" description="Helical" evidence="7">
    <location>
        <begin position="372"/>
        <end position="394"/>
    </location>
</feature>
<evidence type="ECO:0000256" key="3">
    <source>
        <dbReference type="ARBA" id="ARBA00022475"/>
    </source>
</evidence>
<evidence type="ECO:0000313" key="10">
    <source>
        <dbReference type="Proteomes" id="UP000053718"/>
    </source>
</evidence>
<comment type="similarity">
    <text evidence="2">Belongs to the GSP F family.</text>
</comment>
<dbReference type="STRING" id="1517416.IDAT_05715"/>
<feature type="transmembrane region" description="Helical" evidence="7">
    <location>
        <begin position="165"/>
        <end position="188"/>
    </location>
</feature>
<proteinExistence type="inferred from homology"/>